<sequence>MTTFIAAFVLFGTCVLAMAVGVMFSGKKLSGSCGGRGPDGRPLGDCLCEREKREVCPTAPKAV</sequence>
<keyword evidence="2" id="KW-1185">Reference proteome</keyword>
<proteinExistence type="predicted"/>
<reference evidence="1 2" key="1">
    <citation type="submission" date="2019-02" db="EMBL/GenBank/DDBJ databases">
        <title>Deep-cultivation of Planctomycetes and their phenomic and genomic characterization uncovers novel biology.</title>
        <authorList>
            <person name="Wiegand S."/>
            <person name="Jogler M."/>
            <person name="Boedeker C."/>
            <person name="Pinto D."/>
            <person name="Vollmers J."/>
            <person name="Rivas-Marin E."/>
            <person name="Kohn T."/>
            <person name="Peeters S.H."/>
            <person name="Heuer A."/>
            <person name="Rast P."/>
            <person name="Oberbeckmann S."/>
            <person name="Bunk B."/>
            <person name="Jeske O."/>
            <person name="Meyerdierks A."/>
            <person name="Storesund J.E."/>
            <person name="Kallscheuer N."/>
            <person name="Luecker S."/>
            <person name="Lage O.M."/>
            <person name="Pohl T."/>
            <person name="Merkel B.J."/>
            <person name="Hornburger P."/>
            <person name="Mueller R.-W."/>
            <person name="Bruemmer F."/>
            <person name="Labrenz M."/>
            <person name="Spormann A.M."/>
            <person name="Op den Camp H."/>
            <person name="Overmann J."/>
            <person name="Amann R."/>
            <person name="Jetten M.S.M."/>
            <person name="Mascher T."/>
            <person name="Medema M.H."/>
            <person name="Devos D.P."/>
            <person name="Kaster A.-K."/>
            <person name="Ovreas L."/>
            <person name="Rohde M."/>
            <person name="Galperin M.Y."/>
            <person name="Jogler C."/>
        </authorList>
    </citation>
    <scope>NUCLEOTIDE SEQUENCE [LARGE SCALE GENOMIC DNA]</scope>
    <source>
        <strain evidence="1 2">Pla133</strain>
    </source>
</reference>
<gene>
    <name evidence="1" type="ORF">Pla133_26070</name>
</gene>
<dbReference type="RefSeq" id="WP_145065769.1">
    <property type="nucleotide sequence ID" value="NZ_CP036287.1"/>
</dbReference>
<dbReference type="Proteomes" id="UP000316921">
    <property type="component" value="Chromosome"/>
</dbReference>
<protein>
    <recommendedName>
        <fullName evidence="3">(Na+)-NQR maturation NqrM</fullName>
    </recommendedName>
</protein>
<accession>A0A518BKM0</accession>
<evidence type="ECO:0000313" key="1">
    <source>
        <dbReference type="EMBL" id="QDU67520.1"/>
    </source>
</evidence>
<dbReference type="KEGG" id="pbap:Pla133_26070"/>
<organism evidence="1 2">
    <name type="scientific">Engelhardtia mirabilis</name>
    <dbReference type="NCBI Taxonomy" id="2528011"/>
    <lineage>
        <taxon>Bacteria</taxon>
        <taxon>Pseudomonadati</taxon>
        <taxon>Planctomycetota</taxon>
        <taxon>Planctomycetia</taxon>
        <taxon>Planctomycetia incertae sedis</taxon>
        <taxon>Engelhardtia</taxon>
    </lineage>
</organism>
<name>A0A518BKM0_9BACT</name>
<evidence type="ECO:0008006" key="3">
    <source>
        <dbReference type="Google" id="ProtNLM"/>
    </source>
</evidence>
<evidence type="ECO:0000313" key="2">
    <source>
        <dbReference type="Proteomes" id="UP000316921"/>
    </source>
</evidence>
<dbReference type="EMBL" id="CP036287">
    <property type="protein sequence ID" value="QDU67520.1"/>
    <property type="molecule type" value="Genomic_DNA"/>
</dbReference>
<dbReference type="AlphaFoldDB" id="A0A518BKM0"/>